<dbReference type="InterPro" id="IPR000780">
    <property type="entry name" value="CheR_MeTrfase"/>
</dbReference>
<comment type="catalytic activity">
    <reaction evidence="1">
        <text>L-glutamyl-[protein] + S-adenosyl-L-methionine = [protein]-L-glutamate 5-O-methyl ester + S-adenosyl-L-homocysteine</text>
        <dbReference type="Rhea" id="RHEA:24452"/>
        <dbReference type="Rhea" id="RHEA-COMP:10208"/>
        <dbReference type="Rhea" id="RHEA-COMP:10311"/>
        <dbReference type="ChEBI" id="CHEBI:29973"/>
        <dbReference type="ChEBI" id="CHEBI:57856"/>
        <dbReference type="ChEBI" id="CHEBI:59789"/>
        <dbReference type="ChEBI" id="CHEBI:82795"/>
        <dbReference type="EC" id="2.1.1.80"/>
    </reaction>
</comment>
<dbReference type="PIRSF" id="PIRSF000410">
    <property type="entry name" value="CheR"/>
    <property type="match status" value="1"/>
</dbReference>
<dbReference type="Proteomes" id="UP000681340">
    <property type="component" value="Unassembled WGS sequence"/>
</dbReference>
<dbReference type="SUPFAM" id="SSF47757">
    <property type="entry name" value="Chemotaxis receptor methyltransferase CheR, N-terminal domain"/>
    <property type="match status" value="1"/>
</dbReference>
<protein>
    <recommendedName>
        <fullName evidence="2">protein-glutamate O-methyltransferase</fullName>
        <ecNumber evidence="2">2.1.1.80</ecNumber>
    </recommendedName>
</protein>
<dbReference type="SUPFAM" id="SSF53335">
    <property type="entry name" value="S-adenosyl-L-methionine-dependent methyltransferases"/>
    <property type="match status" value="1"/>
</dbReference>
<evidence type="ECO:0000256" key="2">
    <source>
        <dbReference type="ARBA" id="ARBA00012534"/>
    </source>
</evidence>
<dbReference type="InterPro" id="IPR022642">
    <property type="entry name" value="CheR_C"/>
</dbReference>
<accession>A0A919SKJ7</accession>
<dbReference type="Gene3D" id="3.40.50.150">
    <property type="entry name" value="Vaccinia Virus protein VP39"/>
    <property type="match status" value="1"/>
</dbReference>
<keyword evidence="8" id="KW-1185">Reference proteome</keyword>
<evidence type="ECO:0000256" key="4">
    <source>
        <dbReference type="ARBA" id="ARBA00022679"/>
    </source>
</evidence>
<keyword evidence="4" id="KW-0808">Transferase</keyword>
<feature type="domain" description="CheR-type methyltransferase" evidence="6">
    <location>
        <begin position="10"/>
        <end position="274"/>
    </location>
</feature>
<dbReference type="PANTHER" id="PTHR24422">
    <property type="entry name" value="CHEMOTAXIS PROTEIN METHYLTRANSFERASE"/>
    <property type="match status" value="1"/>
</dbReference>
<evidence type="ECO:0000313" key="8">
    <source>
        <dbReference type="Proteomes" id="UP000681340"/>
    </source>
</evidence>
<dbReference type="AlphaFoldDB" id="A0A919SKJ7"/>
<dbReference type="GO" id="GO:0032259">
    <property type="term" value="P:methylation"/>
    <property type="evidence" value="ECO:0007669"/>
    <property type="project" value="UniProtKB-KW"/>
</dbReference>
<evidence type="ECO:0000256" key="3">
    <source>
        <dbReference type="ARBA" id="ARBA00022603"/>
    </source>
</evidence>
<dbReference type="InterPro" id="IPR029063">
    <property type="entry name" value="SAM-dependent_MTases_sf"/>
</dbReference>
<evidence type="ECO:0000259" key="6">
    <source>
        <dbReference type="PROSITE" id="PS50123"/>
    </source>
</evidence>
<dbReference type="GO" id="GO:0008983">
    <property type="term" value="F:protein-glutamate O-methyltransferase activity"/>
    <property type="evidence" value="ECO:0007669"/>
    <property type="project" value="UniProtKB-EC"/>
</dbReference>
<dbReference type="PANTHER" id="PTHR24422:SF26">
    <property type="entry name" value="CHEMOTAXIS PROTEIN METHYLTRANSFERASE"/>
    <property type="match status" value="1"/>
</dbReference>
<evidence type="ECO:0000256" key="5">
    <source>
        <dbReference type="ARBA" id="ARBA00022691"/>
    </source>
</evidence>
<dbReference type="EMBL" id="BOQL01000044">
    <property type="protein sequence ID" value="GIM73264.1"/>
    <property type="molecule type" value="Genomic_DNA"/>
</dbReference>
<evidence type="ECO:0000256" key="1">
    <source>
        <dbReference type="ARBA" id="ARBA00001541"/>
    </source>
</evidence>
<dbReference type="Pfam" id="PF01739">
    <property type="entry name" value="CheR"/>
    <property type="match status" value="1"/>
</dbReference>
<dbReference type="EC" id="2.1.1.80" evidence="2"/>
<proteinExistence type="predicted"/>
<keyword evidence="5" id="KW-0949">S-adenosyl-L-methionine</keyword>
<dbReference type="InterPro" id="IPR022641">
    <property type="entry name" value="CheR_N"/>
</dbReference>
<dbReference type="PRINTS" id="PR00996">
    <property type="entry name" value="CHERMTFRASE"/>
</dbReference>
<dbReference type="SMART" id="SM00138">
    <property type="entry name" value="MeTrc"/>
    <property type="match status" value="1"/>
</dbReference>
<keyword evidence="3 7" id="KW-0489">Methyltransferase</keyword>
<dbReference type="InterPro" id="IPR036804">
    <property type="entry name" value="CheR_N_sf"/>
</dbReference>
<reference evidence="7" key="1">
    <citation type="submission" date="2021-03" db="EMBL/GenBank/DDBJ databases">
        <title>Whole genome shotgun sequence of Actinoplanes auranticolor NBRC 12245.</title>
        <authorList>
            <person name="Komaki H."/>
            <person name="Tamura T."/>
        </authorList>
    </citation>
    <scope>NUCLEOTIDE SEQUENCE</scope>
    <source>
        <strain evidence="7">NBRC 12245</strain>
    </source>
</reference>
<dbReference type="RefSeq" id="WP_212991456.1">
    <property type="nucleotide sequence ID" value="NZ_BAABEA010000054.1"/>
</dbReference>
<comment type="caution">
    <text evidence="7">The sequence shown here is derived from an EMBL/GenBank/DDBJ whole genome shotgun (WGS) entry which is preliminary data.</text>
</comment>
<name>A0A919SKJ7_9ACTN</name>
<dbReference type="Gene3D" id="1.10.155.10">
    <property type="entry name" value="Chemotaxis receptor methyltransferase CheR, N-terminal domain"/>
    <property type="match status" value="1"/>
</dbReference>
<sequence>MLPLAAVRKLTGEQFRQLTGLLHEHTGIALTPGKEALVAGRLDKRIRQLGLGGYGEYVALLRDGRDEVELHRMINLLTTNETFFFREPRHFEFLSRTVVPARNSGRALRMWSAASSTGEEAYTAAMVLGDALPPAQWEIVGSDISTEVVETARKALYPIDAAERIPPPLLRRYCLRGREEYQGLLTICRELRARVEFHCLNLMEDFRRLGRFDVIFLRNVMIYFDLATKRDLVRRMQDVLLPGGFLVIGSSESLNAIPSELRMVEPSIYRLAGPAAVGRA</sequence>
<dbReference type="Pfam" id="PF03705">
    <property type="entry name" value="CheR_N"/>
    <property type="match status" value="1"/>
</dbReference>
<evidence type="ECO:0000313" key="7">
    <source>
        <dbReference type="EMBL" id="GIM73264.1"/>
    </source>
</evidence>
<dbReference type="InterPro" id="IPR026024">
    <property type="entry name" value="Chemotaxis_MeTrfase_CheR"/>
</dbReference>
<dbReference type="PROSITE" id="PS50123">
    <property type="entry name" value="CHER"/>
    <property type="match status" value="1"/>
</dbReference>
<gene>
    <name evidence="7" type="ORF">Aau02nite_55170</name>
</gene>
<dbReference type="InterPro" id="IPR050903">
    <property type="entry name" value="Bact_Chemotaxis_MeTrfase"/>
</dbReference>
<organism evidence="7 8">
    <name type="scientific">Actinoplanes auranticolor</name>
    <dbReference type="NCBI Taxonomy" id="47988"/>
    <lineage>
        <taxon>Bacteria</taxon>
        <taxon>Bacillati</taxon>
        <taxon>Actinomycetota</taxon>
        <taxon>Actinomycetes</taxon>
        <taxon>Micromonosporales</taxon>
        <taxon>Micromonosporaceae</taxon>
        <taxon>Actinoplanes</taxon>
    </lineage>
</organism>